<dbReference type="InterPro" id="IPR016192">
    <property type="entry name" value="APOBEC/CMP_deaminase_Zn-bd"/>
</dbReference>
<comment type="cofactor">
    <cofactor evidence="12">
        <name>Zn(2+)</name>
        <dbReference type="ChEBI" id="CHEBI:29105"/>
    </cofactor>
    <text evidence="12">Binds 1 zinc ion.</text>
</comment>
<comment type="pathway">
    <text evidence="3 12">Cofactor biosynthesis; riboflavin biosynthesis; 5-amino-6-(D-ribitylamino)uracil from GTP: step 3/4.</text>
</comment>
<keyword evidence="9 12" id="KW-0521">NADP</keyword>
<dbReference type="NCBIfam" id="TIGR00326">
    <property type="entry name" value="eubact_ribD"/>
    <property type="match status" value="1"/>
</dbReference>
<comment type="pathway">
    <text evidence="2 12">Cofactor biosynthesis; riboflavin biosynthesis; 5-amino-6-(D-ribitylamino)uracil from GTP: step 2/4.</text>
</comment>
<dbReference type="Pfam" id="PF01872">
    <property type="entry name" value="RibD_C"/>
    <property type="match status" value="1"/>
</dbReference>
<organism evidence="14 15">
    <name type="scientific">Glaciecola petra</name>
    <dbReference type="NCBI Taxonomy" id="3075602"/>
    <lineage>
        <taxon>Bacteria</taxon>
        <taxon>Pseudomonadati</taxon>
        <taxon>Pseudomonadota</taxon>
        <taxon>Gammaproteobacteria</taxon>
        <taxon>Alteromonadales</taxon>
        <taxon>Alteromonadaceae</taxon>
        <taxon>Glaciecola</taxon>
    </lineage>
</organism>
<evidence type="ECO:0000256" key="12">
    <source>
        <dbReference type="PIRNR" id="PIRNR006769"/>
    </source>
</evidence>
<keyword evidence="15" id="KW-1185">Reference proteome</keyword>
<evidence type="ECO:0000256" key="9">
    <source>
        <dbReference type="ARBA" id="ARBA00022857"/>
    </source>
</evidence>
<dbReference type="Gene3D" id="3.40.430.10">
    <property type="entry name" value="Dihydrofolate Reductase, subunit A"/>
    <property type="match status" value="1"/>
</dbReference>
<dbReference type="PANTHER" id="PTHR38011:SF7">
    <property type="entry name" value="2,5-DIAMINO-6-RIBOSYLAMINO-4(3H)-PYRIMIDINONE 5'-PHOSPHATE REDUCTASE"/>
    <property type="match status" value="1"/>
</dbReference>
<reference evidence="14 15" key="1">
    <citation type="submission" date="2023-09" db="EMBL/GenBank/DDBJ databases">
        <authorList>
            <person name="Rey-Velasco X."/>
        </authorList>
    </citation>
    <scope>NUCLEOTIDE SEQUENCE [LARGE SCALE GENOMIC DNA]</scope>
    <source>
        <strain evidence="14 15">P117</strain>
    </source>
</reference>
<evidence type="ECO:0000256" key="1">
    <source>
        <dbReference type="ARBA" id="ARBA00002151"/>
    </source>
</evidence>
<dbReference type="Gene3D" id="3.40.140.10">
    <property type="entry name" value="Cytidine Deaminase, domain 2"/>
    <property type="match status" value="1"/>
</dbReference>
<comment type="similarity">
    <text evidence="5 12">In the C-terminal section; belongs to the HTP reductase family.</text>
</comment>
<evidence type="ECO:0000256" key="4">
    <source>
        <dbReference type="ARBA" id="ARBA00005259"/>
    </source>
</evidence>
<comment type="function">
    <text evidence="1 12">Converts 2,5-diamino-6-(ribosylamino)-4(3h)-pyrimidinone 5'-phosphate into 5-amino-6-(ribosylamino)-2,4(1h,3h)-pyrimidinedione 5'-phosphate.</text>
</comment>
<dbReference type="InterPro" id="IPR024072">
    <property type="entry name" value="DHFR-like_dom_sf"/>
</dbReference>
<evidence type="ECO:0000256" key="10">
    <source>
        <dbReference type="ARBA" id="ARBA00023002"/>
    </source>
</evidence>
<dbReference type="Pfam" id="PF00383">
    <property type="entry name" value="dCMP_cyt_deam_1"/>
    <property type="match status" value="1"/>
</dbReference>
<dbReference type="InterPro" id="IPR004794">
    <property type="entry name" value="Eubact_RibD"/>
</dbReference>
<dbReference type="Proteomes" id="UP001253545">
    <property type="component" value="Unassembled WGS sequence"/>
</dbReference>
<evidence type="ECO:0000256" key="11">
    <source>
        <dbReference type="ARBA" id="ARBA00023268"/>
    </source>
</evidence>
<evidence type="ECO:0000256" key="8">
    <source>
        <dbReference type="ARBA" id="ARBA00022833"/>
    </source>
</evidence>
<gene>
    <name evidence="14" type="primary">ribD</name>
    <name evidence="14" type="ORF">RM552_13085</name>
</gene>
<sequence>MSNLKPNSKFSTFDANMMARALALATEGRFSTTPNPHVGCVIVSEPHATKDQFDEAPVIIGEGYHERAGLAHAEINAMEQAVANGHSLKGASVYVSLEPCAHVGRTGSCAQALVAARVKKVVVACLDPNPMVAGKGINILKNAGIDVSIGLMQSEAQELNKTFFFRIEHGRPFVSVKLASSLDAKTALASGESKWITTEQARADVQIERAKACAILTGSGTVLHDNPQLNVRTHQLPSDIAVRFSRRQKQPLRVIIDSQNQLSSQQHNILSDGAPTLVYNIKHNSAIEHENVEQRQLNSRGNGQSNIGQKIDLLAMLKDLACQEINHVWVEAGANLCGALFEKGLVDELVVYQAPMILGNNAKDLLKVNAPEFLKDATRFSISELKLVGGDIKIRANL</sequence>
<protein>
    <recommendedName>
        <fullName evidence="12">Riboflavin biosynthesis protein RibD</fullName>
    </recommendedName>
    <domain>
        <recommendedName>
            <fullName evidence="12">Diaminohydroxyphosphoribosylaminopyrimidine deaminase</fullName>
            <shortName evidence="12">DRAP deaminase</shortName>
            <ecNumber evidence="12">3.5.4.26</ecNumber>
        </recommendedName>
        <alternativeName>
            <fullName evidence="12">Riboflavin-specific deaminase</fullName>
        </alternativeName>
    </domain>
    <domain>
        <recommendedName>
            <fullName evidence="12">5-amino-6-(5-phosphoribosylamino)uracil reductase</fullName>
            <ecNumber evidence="12">1.1.1.193</ecNumber>
        </recommendedName>
        <alternativeName>
            <fullName evidence="12">HTP reductase</fullName>
        </alternativeName>
    </domain>
</protein>
<dbReference type="InterPro" id="IPR016193">
    <property type="entry name" value="Cytidine_deaminase-like"/>
</dbReference>
<dbReference type="SUPFAM" id="SSF53927">
    <property type="entry name" value="Cytidine deaminase-like"/>
    <property type="match status" value="1"/>
</dbReference>
<keyword evidence="12 14" id="KW-0378">Hydrolase</keyword>
<evidence type="ECO:0000256" key="6">
    <source>
        <dbReference type="ARBA" id="ARBA00022619"/>
    </source>
</evidence>
<dbReference type="SUPFAM" id="SSF53597">
    <property type="entry name" value="Dihydrofolate reductase-like"/>
    <property type="match status" value="1"/>
</dbReference>
<evidence type="ECO:0000256" key="5">
    <source>
        <dbReference type="ARBA" id="ARBA00007417"/>
    </source>
</evidence>
<comment type="caution">
    <text evidence="14">The sequence shown here is derived from an EMBL/GenBank/DDBJ whole genome shotgun (WGS) entry which is preliminary data.</text>
</comment>
<dbReference type="PANTHER" id="PTHR38011">
    <property type="entry name" value="DIHYDROFOLATE REDUCTASE FAMILY PROTEIN (AFU_ORTHOLOGUE AFUA_8G06820)"/>
    <property type="match status" value="1"/>
</dbReference>
<keyword evidence="6 12" id="KW-0686">Riboflavin biosynthesis</keyword>
<keyword evidence="8 12" id="KW-0862">Zinc</keyword>
<dbReference type="InterPro" id="IPR002125">
    <property type="entry name" value="CMP_dCMP_dom"/>
</dbReference>
<keyword evidence="10 12" id="KW-0560">Oxidoreductase</keyword>
<proteinExistence type="inferred from homology"/>
<dbReference type="RefSeq" id="WP_311369313.1">
    <property type="nucleotide sequence ID" value="NZ_JAVRHX010000004.1"/>
</dbReference>
<dbReference type="EC" id="3.5.4.26" evidence="12"/>
<comment type="catalytic activity">
    <reaction evidence="12">
        <text>2,5-diamino-6-hydroxy-4-(5-phosphoribosylamino)-pyrimidine + H2O + H(+) = 5-amino-6-(5-phospho-D-ribosylamino)uracil + NH4(+)</text>
        <dbReference type="Rhea" id="RHEA:21868"/>
        <dbReference type="ChEBI" id="CHEBI:15377"/>
        <dbReference type="ChEBI" id="CHEBI:15378"/>
        <dbReference type="ChEBI" id="CHEBI:28938"/>
        <dbReference type="ChEBI" id="CHEBI:58453"/>
        <dbReference type="ChEBI" id="CHEBI:58614"/>
        <dbReference type="EC" id="3.5.4.26"/>
    </reaction>
</comment>
<dbReference type="InterPro" id="IPR002734">
    <property type="entry name" value="RibDG_C"/>
</dbReference>
<evidence type="ECO:0000256" key="3">
    <source>
        <dbReference type="ARBA" id="ARBA00004910"/>
    </source>
</evidence>
<accession>A0ABU2ZT17</accession>
<keyword evidence="11" id="KW-0511">Multifunctional enzyme</keyword>
<dbReference type="CDD" id="cd01284">
    <property type="entry name" value="Riboflavin_deaminase-reductase"/>
    <property type="match status" value="1"/>
</dbReference>
<dbReference type="InterPro" id="IPR011549">
    <property type="entry name" value="RibD_C"/>
</dbReference>
<evidence type="ECO:0000256" key="2">
    <source>
        <dbReference type="ARBA" id="ARBA00004882"/>
    </source>
</evidence>
<keyword evidence="7 12" id="KW-0479">Metal-binding</keyword>
<dbReference type="NCBIfam" id="TIGR00227">
    <property type="entry name" value="ribD_Cterm"/>
    <property type="match status" value="1"/>
</dbReference>
<comment type="catalytic activity">
    <reaction evidence="12">
        <text>5-amino-6-(5-phospho-D-ribitylamino)uracil + NADP(+) = 5-amino-6-(5-phospho-D-ribosylamino)uracil + NADPH + H(+)</text>
        <dbReference type="Rhea" id="RHEA:17845"/>
        <dbReference type="ChEBI" id="CHEBI:15378"/>
        <dbReference type="ChEBI" id="CHEBI:57783"/>
        <dbReference type="ChEBI" id="CHEBI:58349"/>
        <dbReference type="ChEBI" id="CHEBI:58421"/>
        <dbReference type="ChEBI" id="CHEBI:58453"/>
        <dbReference type="EC" id="1.1.1.193"/>
    </reaction>
</comment>
<dbReference type="EMBL" id="JAVRHX010000004">
    <property type="protein sequence ID" value="MDT0595787.1"/>
    <property type="molecule type" value="Genomic_DNA"/>
</dbReference>
<dbReference type="PROSITE" id="PS00903">
    <property type="entry name" value="CYT_DCMP_DEAMINASES_1"/>
    <property type="match status" value="1"/>
</dbReference>
<dbReference type="EC" id="1.1.1.193" evidence="12"/>
<dbReference type="PROSITE" id="PS51747">
    <property type="entry name" value="CYT_DCMP_DEAMINASES_2"/>
    <property type="match status" value="1"/>
</dbReference>
<name>A0ABU2ZT17_9ALTE</name>
<evidence type="ECO:0000259" key="13">
    <source>
        <dbReference type="PROSITE" id="PS51747"/>
    </source>
</evidence>
<evidence type="ECO:0000256" key="7">
    <source>
        <dbReference type="ARBA" id="ARBA00022723"/>
    </source>
</evidence>
<dbReference type="GO" id="GO:0008703">
    <property type="term" value="F:5-amino-6-(5-phosphoribosylamino)uracil reductase activity"/>
    <property type="evidence" value="ECO:0007669"/>
    <property type="project" value="UniProtKB-EC"/>
</dbReference>
<comment type="similarity">
    <text evidence="4 12">In the N-terminal section; belongs to the cytidine and deoxycytidylate deaminase family.</text>
</comment>
<evidence type="ECO:0000313" key="15">
    <source>
        <dbReference type="Proteomes" id="UP001253545"/>
    </source>
</evidence>
<dbReference type="PIRSF" id="PIRSF006769">
    <property type="entry name" value="RibD"/>
    <property type="match status" value="1"/>
</dbReference>
<feature type="domain" description="CMP/dCMP-type deaminase" evidence="13">
    <location>
        <begin position="12"/>
        <end position="148"/>
    </location>
</feature>
<dbReference type="GO" id="GO:0008835">
    <property type="term" value="F:diaminohydroxyphosphoribosylaminopyrimidine deaminase activity"/>
    <property type="evidence" value="ECO:0007669"/>
    <property type="project" value="UniProtKB-EC"/>
</dbReference>
<evidence type="ECO:0000313" key="14">
    <source>
        <dbReference type="EMBL" id="MDT0595787.1"/>
    </source>
</evidence>
<dbReference type="InterPro" id="IPR050765">
    <property type="entry name" value="Riboflavin_Biosynth_HTPR"/>
</dbReference>